<proteinExistence type="predicted"/>
<dbReference type="Proteomes" id="UP000325811">
    <property type="component" value="Chromosome II"/>
</dbReference>
<protein>
    <submittedName>
        <fullName evidence="1">Uncharacterized protein</fullName>
    </submittedName>
</protein>
<gene>
    <name evidence="1" type="ORF">PDMSB3_3223</name>
</gene>
<organism evidence="1 2">
    <name type="scientific">Paraburkholderia dioscoreae</name>
    <dbReference type="NCBI Taxonomy" id="2604047"/>
    <lineage>
        <taxon>Bacteria</taxon>
        <taxon>Pseudomonadati</taxon>
        <taxon>Pseudomonadota</taxon>
        <taxon>Betaproteobacteria</taxon>
        <taxon>Burkholderiales</taxon>
        <taxon>Burkholderiaceae</taxon>
        <taxon>Paraburkholderia</taxon>
    </lineage>
</organism>
<dbReference type="AlphaFoldDB" id="A0A5Q4YX05"/>
<name>A0A5Q4YX05_9BURK</name>
<evidence type="ECO:0000313" key="2">
    <source>
        <dbReference type="Proteomes" id="UP000325811"/>
    </source>
</evidence>
<reference evidence="1 2" key="1">
    <citation type="submission" date="2019-08" db="EMBL/GenBank/DDBJ databases">
        <authorList>
            <person name="Herpell B J."/>
        </authorList>
    </citation>
    <scope>NUCLEOTIDE SEQUENCE [LARGE SCALE GENOMIC DNA]</scope>
    <source>
        <strain evidence="2">Msb3</strain>
    </source>
</reference>
<sequence length="181" mass="20581">MVAVQERFTSGVVIHDFLFDRFSLRADRLFLLLVLVDVGEEFRVRIRVAGGQRGAEFSEIFLLALRLVIVPLVRRFGLPDGGLVLVVQREVFAVAALIGAQRADRREDGRDHGHAARERIRVMMARVFHGMVVRTMYFVFFRHLILRGKAFLVVPGRRTGPSGLNLSVRRTVTEKVTAWRA</sequence>
<evidence type="ECO:0000313" key="1">
    <source>
        <dbReference type="EMBL" id="VVD34507.1"/>
    </source>
</evidence>
<accession>A0A5Q4YX05</accession>
<keyword evidence="2" id="KW-1185">Reference proteome</keyword>
<dbReference type="KEGG" id="pdio:PDMSB3_3223.1"/>
<dbReference type="EMBL" id="LR699554">
    <property type="protein sequence ID" value="VVD34507.1"/>
    <property type="molecule type" value="Genomic_DNA"/>
</dbReference>